<name>A0A0K2UE68_LEPSM</name>
<evidence type="ECO:0000256" key="1">
    <source>
        <dbReference type="SAM" id="MobiDB-lite"/>
    </source>
</evidence>
<feature type="region of interest" description="Disordered" evidence="1">
    <location>
        <begin position="130"/>
        <end position="154"/>
    </location>
</feature>
<accession>A0A0K2UE68</accession>
<organism evidence="2">
    <name type="scientific">Lepeophtheirus salmonis</name>
    <name type="common">Salmon louse</name>
    <name type="synonym">Caligus salmonis</name>
    <dbReference type="NCBI Taxonomy" id="72036"/>
    <lineage>
        <taxon>Eukaryota</taxon>
        <taxon>Metazoa</taxon>
        <taxon>Ecdysozoa</taxon>
        <taxon>Arthropoda</taxon>
        <taxon>Crustacea</taxon>
        <taxon>Multicrustacea</taxon>
        <taxon>Hexanauplia</taxon>
        <taxon>Copepoda</taxon>
        <taxon>Siphonostomatoida</taxon>
        <taxon>Caligidae</taxon>
        <taxon>Lepeophtheirus</taxon>
    </lineage>
</organism>
<dbReference type="EMBL" id="HACA01018600">
    <property type="protein sequence ID" value="CDW35961.1"/>
    <property type="molecule type" value="Transcribed_RNA"/>
</dbReference>
<protein>
    <submittedName>
        <fullName evidence="2">Uncharacterized protein</fullName>
    </submittedName>
</protein>
<proteinExistence type="predicted"/>
<reference evidence="2" key="1">
    <citation type="submission" date="2014-05" db="EMBL/GenBank/DDBJ databases">
        <authorList>
            <person name="Chronopoulou M."/>
        </authorList>
    </citation>
    <scope>NUCLEOTIDE SEQUENCE</scope>
    <source>
        <tissue evidence="2">Whole organism</tissue>
    </source>
</reference>
<evidence type="ECO:0000313" key="2">
    <source>
        <dbReference type="EMBL" id="CDW35961.1"/>
    </source>
</evidence>
<dbReference type="AlphaFoldDB" id="A0A0K2UE68"/>
<feature type="non-terminal residue" evidence="2">
    <location>
        <position position="154"/>
    </location>
</feature>
<sequence length="154" mass="17429">MFSHWEHSLPNAGHFGLWKKWLLPQKLQFPLSIFGLAFFVDHVPLEQWRHFGPLYSDDITVSVDPFSLASLMEVSKDLANGNTYINFVLPFSKSVLQRRGDDMFLTTTSRIISSSNETLQFLQTLDQTLPGHATKSRNHPQAPRLPVSCQTAGS</sequence>